<name>A0ABD2A724_VESSQ</name>
<feature type="compositionally biased region" description="Basic and acidic residues" evidence="1">
    <location>
        <begin position="484"/>
        <end position="497"/>
    </location>
</feature>
<feature type="compositionally biased region" description="Polar residues" evidence="1">
    <location>
        <begin position="531"/>
        <end position="542"/>
    </location>
</feature>
<proteinExistence type="predicted"/>
<gene>
    <name evidence="3" type="ORF">V1478_014061</name>
</gene>
<feature type="region of interest" description="Disordered" evidence="1">
    <location>
        <begin position="367"/>
        <end position="394"/>
    </location>
</feature>
<comment type="caution">
    <text evidence="3">The sequence shown here is derived from an EMBL/GenBank/DDBJ whole genome shotgun (WGS) entry which is preliminary data.</text>
</comment>
<evidence type="ECO:0000313" key="4">
    <source>
        <dbReference type="Proteomes" id="UP001607302"/>
    </source>
</evidence>
<feature type="region of interest" description="Disordered" evidence="1">
    <location>
        <begin position="206"/>
        <end position="292"/>
    </location>
</feature>
<sequence>MQGEQQRGRTSRASSTSSLGREVRCGCQYYQSDSLLPERQARIARPSSRTAMQEPSRQPCSEHEYEPIAAPLAHPVTAPVVQIIDTDVVPVADSDDSIDERGLLPPRLILGGDVILPLDGRIEDVAMEGQELGETVGDTSEEQDTPQQLQDRLEERYLSTPSPSAPTPTIAPTTPGAESRIDGEVNSSQVMDSSVLEELPLRRDAKTLPQRLKSQADKLSSRLRGIQRPNFSFTKRQKAEKTRSTSSGKSDKSRTEKKRPSRMDRIRTSFAERPRFNLPERPKFSLPDRSKIRLPERPKFRLPEKAKFNMKRPNISLPSALKRTRKPTLREQRSTDSTIGGSRRNIFDFSTYPRIFEKKSKTHVDDYAATSSPKDSRAQSQESATFPRTRKTYPSTTASWTRRFGDSTFDDFDQDENVSAAERTRPWRHPSLEEPRLSVRLEEKDTLAARISWEKSQRKGAGETMEEDEEMQYMDYDPDSAEISEGREINEKEKRNENGQLVESDWRPSDEEAVIGDEIFKPMRRSRSLADPTSFNVGSSFSAVDPRQFEQIRLPSEEEREKERAEEEIEEEDYEEEELEEELEELEDRDLSSAHSDREQQQSSGSSCDRRRRGIIEDTGSEEYYPQDNIADFDKYFQPVNALADDVIMSTVPPKRPARRSLYKRKEDSVESYDVVIPPARAKRERMVARASEDISDDVFYEERSDSSSRHRVIYQAECDPRELTKSTNEPLDDIVIVKPARRKSRSSLHSQSQVPIESDVSRSIFQNGDVPRPPPVVPTRRKRARGAKIQNETNELFSTTICNGRSDKWEESLLSSSRMAQPVRSRAMNDIILDTQEDKILPEDQLVQTPIPVPPKRRSRSRTISLAQDEDRTSHGAESLPEVGYVQEDIPPDETMDSMRDLSGYALVDKREKPPRPPPPRRRKIREKFATTPRPSPPKRPQRTYSTLASTTKLRDDFSTEERLLEQQQAESMPYIEIDSEDRKELRDDRVLSKIQGRPLPAPPRPPRARKEHSQDRFDESLSELINEATTATQTDPLPDDVIIEEEITQAKLIVTPSRSGSQVMVSTERIPSPNLFPTLPTSELVQNDDEKYQRMDTPRSSREPSPFIDYEERLQERRSPTRTQFAGEPPPAIPDTTAINQSHLHSIIRSALLTDETLRISSLEVGDLKVDRLSVSQLETSKLLASEIDAIVISASELKNLRDPKEDSFSPSIIKELIAIRSHLENVASSQQALEERRLLDRENDTESTVKDSTKVNVIPDRDDRKKIKSYEEKDSVTDQSVKIKSNLDDNKSSEETKKDREVENTEVESTSHTLSFVESMPDDMLETVDPMSMKRSEMFEVVEGKRSTETHQASHSDTKLSLMAEFDIMSERRPEIDIRDFQDKQFQSKEETNEISRESRSRSPSPTERIRPVRQTASPVRSLPPVISVTPDTPDVTTPYNVSNVALAQRAVISYSEEAEKSDTQEAAREISQSPITSNLPSSATHFIAFPTSQIPAEFFSLTTSPSTRVEPEPSILESSKQLLRAIRIAGAKLIRDFASHLISRLGAEEATEKLRELELALCALLLVIAILLIVYFSNSRTIMHYHHWDYFNPPQ</sequence>
<keyword evidence="4" id="KW-1185">Reference proteome</keyword>
<feature type="region of interest" description="Disordered" evidence="1">
    <location>
        <begin position="458"/>
        <end position="627"/>
    </location>
</feature>
<feature type="compositionally biased region" description="Low complexity" evidence="1">
    <location>
        <begin position="11"/>
        <end position="20"/>
    </location>
</feature>
<keyword evidence="2" id="KW-1133">Transmembrane helix</keyword>
<reference evidence="3 4" key="1">
    <citation type="journal article" date="2024" name="Ann. Entomol. Soc. Am.">
        <title>Genomic analyses of the southern and eastern yellowjacket wasps (Hymenoptera: Vespidae) reveal evolutionary signatures of social life.</title>
        <authorList>
            <person name="Catto M.A."/>
            <person name="Caine P.B."/>
            <person name="Orr S.E."/>
            <person name="Hunt B.G."/>
            <person name="Goodisman M.A.D."/>
        </authorList>
    </citation>
    <scope>NUCLEOTIDE SEQUENCE [LARGE SCALE GENOMIC DNA]</scope>
    <source>
        <strain evidence="3">233</strain>
        <tissue evidence="3">Head and thorax</tissue>
    </source>
</reference>
<evidence type="ECO:0000313" key="3">
    <source>
        <dbReference type="EMBL" id="KAL2716385.1"/>
    </source>
</evidence>
<feature type="compositionally biased region" description="Basic and acidic residues" evidence="1">
    <location>
        <begin position="954"/>
        <end position="966"/>
    </location>
</feature>
<feature type="compositionally biased region" description="Acidic residues" evidence="1">
    <location>
        <begin position="464"/>
        <end position="482"/>
    </location>
</feature>
<feature type="region of interest" description="Disordered" evidence="1">
    <location>
        <begin position="1274"/>
        <end position="1315"/>
    </location>
</feature>
<dbReference type="Proteomes" id="UP001607302">
    <property type="component" value="Unassembled WGS sequence"/>
</dbReference>
<feature type="compositionally biased region" description="Acidic residues" evidence="1">
    <location>
        <begin position="566"/>
        <end position="588"/>
    </location>
</feature>
<feature type="compositionally biased region" description="Low complexity" evidence="1">
    <location>
        <begin position="159"/>
        <end position="175"/>
    </location>
</feature>
<feature type="region of interest" description="Disordered" evidence="1">
    <location>
        <begin position="1116"/>
        <end position="1136"/>
    </location>
</feature>
<feature type="compositionally biased region" description="Basic and acidic residues" evidence="1">
    <location>
        <begin position="982"/>
        <end position="993"/>
    </location>
</feature>
<feature type="compositionally biased region" description="Polar residues" evidence="1">
    <location>
        <begin position="47"/>
        <end position="59"/>
    </location>
</feature>
<protein>
    <submittedName>
        <fullName evidence="3">Trichohyalin isoform X2</fullName>
    </submittedName>
</protein>
<feature type="region of interest" description="Disordered" evidence="1">
    <location>
        <begin position="158"/>
        <end position="193"/>
    </location>
</feature>
<dbReference type="EMBL" id="JAUDFV010000154">
    <property type="protein sequence ID" value="KAL2716385.1"/>
    <property type="molecule type" value="Genomic_DNA"/>
</dbReference>
<feature type="region of interest" description="Disordered" evidence="1">
    <location>
        <begin position="844"/>
        <end position="1022"/>
    </location>
</feature>
<keyword evidence="2" id="KW-0812">Transmembrane</keyword>
<organism evidence="3 4">
    <name type="scientific">Vespula squamosa</name>
    <name type="common">Southern yellow jacket</name>
    <name type="synonym">Wasp</name>
    <dbReference type="NCBI Taxonomy" id="30214"/>
    <lineage>
        <taxon>Eukaryota</taxon>
        <taxon>Metazoa</taxon>
        <taxon>Ecdysozoa</taxon>
        <taxon>Arthropoda</taxon>
        <taxon>Hexapoda</taxon>
        <taxon>Insecta</taxon>
        <taxon>Pterygota</taxon>
        <taxon>Neoptera</taxon>
        <taxon>Endopterygota</taxon>
        <taxon>Hymenoptera</taxon>
        <taxon>Apocrita</taxon>
        <taxon>Aculeata</taxon>
        <taxon>Vespoidea</taxon>
        <taxon>Vespidae</taxon>
        <taxon>Vespinae</taxon>
        <taxon>Vespula</taxon>
    </lineage>
</organism>
<feature type="region of interest" description="Disordered" evidence="1">
    <location>
        <begin position="1377"/>
        <end position="1437"/>
    </location>
</feature>
<feature type="compositionally biased region" description="Basic and acidic residues" evidence="1">
    <location>
        <begin position="547"/>
        <end position="565"/>
    </location>
</feature>
<feature type="compositionally biased region" description="Basic and acidic residues" evidence="1">
    <location>
        <begin position="1377"/>
        <end position="1404"/>
    </location>
</feature>
<accession>A0ABD2A724</accession>
<feature type="region of interest" description="Disordered" evidence="1">
    <location>
        <begin position="1"/>
        <end position="21"/>
    </location>
</feature>
<feature type="compositionally biased region" description="Basic and acidic residues" evidence="1">
    <location>
        <begin position="589"/>
        <end position="600"/>
    </location>
</feature>
<feature type="region of interest" description="Disordered" evidence="1">
    <location>
        <begin position="765"/>
        <end position="787"/>
    </location>
</feature>
<feature type="compositionally biased region" description="Low complexity" evidence="1">
    <location>
        <begin position="1427"/>
        <end position="1437"/>
    </location>
</feature>
<feature type="compositionally biased region" description="Basic and acidic residues" evidence="1">
    <location>
        <begin position="237"/>
        <end position="254"/>
    </location>
</feature>
<keyword evidence="2" id="KW-0472">Membrane</keyword>
<evidence type="ECO:0000256" key="2">
    <source>
        <dbReference type="SAM" id="Phobius"/>
    </source>
</evidence>
<feature type="region of interest" description="Disordered" evidence="1">
    <location>
        <begin position="309"/>
        <end position="344"/>
    </location>
</feature>
<feature type="compositionally biased region" description="Basic and acidic residues" evidence="1">
    <location>
        <begin position="1288"/>
        <end position="1306"/>
    </location>
</feature>
<feature type="compositionally biased region" description="Basic and acidic residues" evidence="1">
    <location>
        <begin position="261"/>
        <end position="292"/>
    </location>
</feature>
<feature type="region of interest" description="Disordered" evidence="1">
    <location>
        <begin position="38"/>
        <end position="63"/>
    </location>
</feature>
<feature type="compositionally biased region" description="Polar residues" evidence="1">
    <location>
        <begin position="369"/>
        <end position="394"/>
    </location>
</feature>
<feature type="compositionally biased region" description="Polar residues" evidence="1">
    <location>
        <begin position="944"/>
        <end position="953"/>
    </location>
</feature>
<feature type="transmembrane region" description="Helical" evidence="2">
    <location>
        <begin position="1561"/>
        <end position="1580"/>
    </location>
</feature>
<evidence type="ECO:0000256" key="1">
    <source>
        <dbReference type="SAM" id="MobiDB-lite"/>
    </source>
</evidence>